<evidence type="ECO:0000256" key="2">
    <source>
        <dbReference type="SAM" id="Coils"/>
    </source>
</evidence>
<protein>
    <submittedName>
        <fullName evidence="4">Diguanylate cyclase (GGDEF) domain-containing protein</fullName>
    </submittedName>
</protein>
<dbReference type="PANTHER" id="PTHR46663">
    <property type="entry name" value="DIGUANYLATE CYCLASE DGCT-RELATED"/>
    <property type="match status" value="1"/>
</dbReference>
<dbReference type="Pfam" id="PF00990">
    <property type="entry name" value="GGDEF"/>
    <property type="match status" value="1"/>
</dbReference>
<reference evidence="5" key="1">
    <citation type="submission" date="2016-10" db="EMBL/GenBank/DDBJ databases">
        <authorList>
            <person name="Varghese N."/>
            <person name="Submissions S."/>
        </authorList>
    </citation>
    <scope>NUCLEOTIDE SEQUENCE [LARGE SCALE GENOMIC DNA]</scope>
    <source>
        <strain evidence="5">DSM 17616</strain>
    </source>
</reference>
<dbReference type="NCBIfam" id="TIGR00254">
    <property type="entry name" value="GGDEF"/>
    <property type="match status" value="1"/>
</dbReference>
<dbReference type="InterPro" id="IPR043128">
    <property type="entry name" value="Rev_trsase/Diguanyl_cyclase"/>
</dbReference>
<evidence type="ECO:0000256" key="1">
    <source>
        <dbReference type="ARBA" id="ARBA00001946"/>
    </source>
</evidence>
<dbReference type="PROSITE" id="PS50887">
    <property type="entry name" value="GGDEF"/>
    <property type="match status" value="1"/>
</dbReference>
<name>A0A1H6KHD8_9GAMM</name>
<dbReference type="Gene3D" id="3.30.70.270">
    <property type="match status" value="1"/>
</dbReference>
<dbReference type="InterPro" id="IPR000160">
    <property type="entry name" value="GGDEF_dom"/>
</dbReference>
<sequence>MFTKSKVLRKKRSGKRVSLYGVLKENEGIKKEISVAADELNSVNDVLKQGQSSVSMIKQALKKNEDAENIVAKAAEDLKRVNIKLSNEIAMRIGIESELDDAKTDLAAVRDDLVQAQVTEKEARQRALTDKLTGLPNRTSFDQALAHGLVQAKRHGWALAVLFIDVDKFKNINDAHGHDVGDQVLLTVANRLRAFVRDGDMVSRWGGDEFVCLLLEIKQQDDVVKLAKQLVECVAEAFILNTQTLHIHISIGIAIAPQDGKTADTLLKCADTAMYRAKASAQQVALFDQP</sequence>
<evidence type="ECO:0000313" key="5">
    <source>
        <dbReference type="Proteomes" id="UP000199371"/>
    </source>
</evidence>
<dbReference type="SMART" id="SM00267">
    <property type="entry name" value="GGDEF"/>
    <property type="match status" value="1"/>
</dbReference>
<evidence type="ECO:0000313" key="4">
    <source>
        <dbReference type="EMBL" id="SEH74611.1"/>
    </source>
</evidence>
<dbReference type="EMBL" id="FNXF01000003">
    <property type="protein sequence ID" value="SEH74611.1"/>
    <property type="molecule type" value="Genomic_DNA"/>
</dbReference>
<dbReference type="PANTHER" id="PTHR46663:SF2">
    <property type="entry name" value="GGDEF DOMAIN-CONTAINING PROTEIN"/>
    <property type="match status" value="1"/>
</dbReference>
<dbReference type="GO" id="GO:0003824">
    <property type="term" value="F:catalytic activity"/>
    <property type="evidence" value="ECO:0007669"/>
    <property type="project" value="UniProtKB-ARBA"/>
</dbReference>
<organism evidence="4 5">
    <name type="scientific">Rheinheimera pacifica</name>
    <dbReference type="NCBI Taxonomy" id="173990"/>
    <lineage>
        <taxon>Bacteria</taxon>
        <taxon>Pseudomonadati</taxon>
        <taxon>Pseudomonadota</taxon>
        <taxon>Gammaproteobacteria</taxon>
        <taxon>Chromatiales</taxon>
        <taxon>Chromatiaceae</taxon>
        <taxon>Rheinheimera</taxon>
    </lineage>
</organism>
<keyword evidence="2" id="KW-0175">Coiled coil</keyword>
<dbReference type="CDD" id="cd01949">
    <property type="entry name" value="GGDEF"/>
    <property type="match status" value="1"/>
</dbReference>
<dbReference type="OrthoDB" id="5623169at2"/>
<gene>
    <name evidence="4" type="ORF">SAMN05660691_01209</name>
</gene>
<dbReference type="STRING" id="173990.SAMN05660691_01209"/>
<dbReference type="InterPro" id="IPR029787">
    <property type="entry name" value="Nucleotide_cyclase"/>
</dbReference>
<proteinExistence type="predicted"/>
<dbReference type="InterPro" id="IPR052163">
    <property type="entry name" value="DGC-Regulatory_Protein"/>
</dbReference>
<keyword evidence="5" id="KW-1185">Reference proteome</keyword>
<feature type="domain" description="GGDEF" evidence="3">
    <location>
        <begin position="157"/>
        <end position="289"/>
    </location>
</feature>
<dbReference type="AlphaFoldDB" id="A0A1H6KHD8"/>
<comment type="cofactor">
    <cofactor evidence="1">
        <name>Mg(2+)</name>
        <dbReference type="ChEBI" id="CHEBI:18420"/>
    </cofactor>
</comment>
<feature type="coiled-coil region" evidence="2">
    <location>
        <begin position="57"/>
        <end position="119"/>
    </location>
</feature>
<evidence type="ECO:0000259" key="3">
    <source>
        <dbReference type="PROSITE" id="PS50887"/>
    </source>
</evidence>
<dbReference type="FunFam" id="3.30.70.270:FF:000001">
    <property type="entry name" value="Diguanylate cyclase domain protein"/>
    <property type="match status" value="1"/>
</dbReference>
<dbReference type="SUPFAM" id="SSF55073">
    <property type="entry name" value="Nucleotide cyclase"/>
    <property type="match status" value="1"/>
</dbReference>
<accession>A0A1H6KHD8</accession>
<dbReference type="RefSeq" id="WP_092791309.1">
    <property type="nucleotide sequence ID" value="NZ_FNXF01000003.1"/>
</dbReference>
<dbReference type="Proteomes" id="UP000199371">
    <property type="component" value="Unassembled WGS sequence"/>
</dbReference>